<reference evidence="12" key="2">
    <citation type="submission" date="2025-09" db="UniProtKB">
        <authorList>
            <consortium name="Ensembl"/>
        </authorList>
    </citation>
    <scope>IDENTIFICATION</scope>
</reference>
<feature type="transmembrane region" description="Helical" evidence="9">
    <location>
        <begin position="191"/>
        <end position="210"/>
    </location>
</feature>
<dbReference type="InterPro" id="IPR051587">
    <property type="entry name" value="Adhesion_GPCR"/>
</dbReference>
<evidence type="ECO:0000313" key="13">
    <source>
        <dbReference type="Proteomes" id="UP000694569"/>
    </source>
</evidence>
<organism evidence="12 13">
    <name type="scientific">Leptobrachium leishanense</name>
    <name type="common">Leishan spiny toad</name>
    <dbReference type="NCBI Taxonomy" id="445787"/>
    <lineage>
        <taxon>Eukaryota</taxon>
        <taxon>Metazoa</taxon>
        <taxon>Chordata</taxon>
        <taxon>Craniata</taxon>
        <taxon>Vertebrata</taxon>
        <taxon>Euteleostomi</taxon>
        <taxon>Amphibia</taxon>
        <taxon>Batrachia</taxon>
        <taxon>Anura</taxon>
        <taxon>Pelobatoidea</taxon>
        <taxon>Megophryidae</taxon>
        <taxon>Leptobrachium</taxon>
    </lineage>
</organism>
<keyword evidence="5 9" id="KW-1133">Transmembrane helix</keyword>
<dbReference type="PROSITE" id="PS50221">
    <property type="entry name" value="GAIN_B"/>
    <property type="match status" value="1"/>
</dbReference>
<feature type="transmembrane region" description="Helical" evidence="9">
    <location>
        <begin position="419"/>
        <end position="441"/>
    </location>
</feature>
<proteinExistence type="inferred from homology"/>
<evidence type="ECO:0000256" key="6">
    <source>
        <dbReference type="ARBA" id="ARBA00023136"/>
    </source>
</evidence>
<evidence type="ECO:0000256" key="5">
    <source>
        <dbReference type="ARBA" id="ARBA00022989"/>
    </source>
</evidence>
<feature type="transmembrane region" description="Helical" evidence="9">
    <location>
        <begin position="345"/>
        <end position="368"/>
    </location>
</feature>
<feature type="domain" description="G-protein coupled receptors family 2 profile 2" evidence="11">
    <location>
        <begin position="189"/>
        <end position="442"/>
    </location>
</feature>
<feature type="transmembrane region" description="Helical" evidence="9">
    <location>
        <begin position="231"/>
        <end position="250"/>
    </location>
</feature>
<dbReference type="PANTHER" id="PTHR45813">
    <property type="entry name" value="IG-LIKE DOMAIN-CONTAINING PROTEIN"/>
    <property type="match status" value="1"/>
</dbReference>
<dbReference type="Pfam" id="PF01825">
    <property type="entry name" value="GPS"/>
    <property type="match status" value="1"/>
</dbReference>
<keyword evidence="3 9" id="KW-0812">Transmembrane</keyword>
<accession>A0A8C5M653</accession>
<dbReference type="GeneTree" id="ENSGT00940000161541"/>
<evidence type="ECO:0000256" key="3">
    <source>
        <dbReference type="ARBA" id="ARBA00022692"/>
    </source>
</evidence>
<dbReference type="PROSITE" id="PS50261">
    <property type="entry name" value="G_PROTEIN_RECEP_F2_4"/>
    <property type="match status" value="1"/>
</dbReference>
<keyword evidence="6 9" id="KW-0472">Membrane</keyword>
<evidence type="ECO:0000313" key="12">
    <source>
        <dbReference type="Ensembl" id="ENSLLEP00000010005.1"/>
    </source>
</evidence>
<dbReference type="PANTHER" id="PTHR45813:SF2">
    <property type="entry name" value="ADHESION G-PROTEIN COUPLED RECEPTOR F3"/>
    <property type="match status" value="1"/>
</dbReference>
<dbReference type="GO" id="GO:0007189">
    <property type="term" value="P:adenylate cyclase-activating G protein-coupled receptor signaling pathway"/>
    <property type="evidence" value="ECO:0007669"/>
    <property type="project" value="TreeGrafter"/>
</dbReference>
<keyword evidence="13" id="KW-1185">Reference proteome</keyword>
<name>A0A8C5M653_9ANUR</name>
<dbReference type="InterPro" id="IPR046338">
    <property type="entry name" value="GAIN_dom_sf"/>
</dbReference>
<evidence type="ECO:0000256" key="7">
    <source>
        <dbReference type="ARBA" id="ARBA00023157"/>
    </source>
</evidence>
<keyword evidence="4" id="KW-0732">Signal</keyword>
<evidence type="ECO:0000259" key="11">
    <source>
        <dbReference type="PROSITE" id="PS50261"/>
    </source>
</evidence>
<dbReference type="GO" id="GO:0004930">
    <property type="term" value="F:G protein-coupled receptor activity"/>
    <property type="evidence" value="ECO:0007669"/>
    <property type="project" value="InterPro"/>
</dbReference>
<keyword evidence="7" id="KW-1015">Disulfide bond</keyword>
<reference evidence="12" key="1">
    <citation type="submission" date="2025-08" db="UniProtKB">
        <authorList>
            <consortium name="Ensembl"/>
        </authorList>
    </citation>
    <scope>IDENTIFICATION</scope>
</reference>
<evidence type="ECO:0000256" key="1">
    <source>
        <dbReference type="ARBA" id="ARBA00004141"/>
    </source>
</evidence>
<dbReference type="InterPro" id="IPR000203">
    <property type="entry name" value="GPS"/>
</dbReference>
<dbReference type="PRINTS" id="PR00249">
    <property type="entry name" value="GPCRSECRETIN"/>
</dbReference>
<protein>
    <submittedName>
        <fullName evidence="12">Uncharacterized protein</fullName>
    </submittedName>
</protein>
<evidence type="ECO:0000259" key="10">
    <source>
        <dbReference type="PROSITE" id="PS50221"/>
    </source>
</evidence>
<evidence type="ECO:0000256" key="2">
    <source>
        <dbReference type="ARBA" id="ARBA00007343"/>
    </source>
</evidence>
<feature type="transmembrane region" description="Helical" evidence="9">
    <location>
        <begin position="389"/>
        <end position="413"/>
    </location>
</feature>
<evidence type="ECO:0000256" key="4">
    <source>
        <dbReference type="ARBA" id="ARBA00022729"/>
    </source>
</evidence>
<dbReference type="SMART" id="SM00303">
    <property type="entry name" value="GPS"/>
    <property type="match status" value="1"/>
</dbReference>
<feature type="transmembrane region" description="Helical" evidence="9">
    <location>
        <begin position="304"/>
        <end position="325"/>
    </location>
</feature>
<dbReference type="Ensembl" id="ENSLLET00000010394.1">
    <property type="protein sequence ID" value="ENSLLEP00000010005.1"/>
    <property type="gene ID" value="ENSLLEG00000006378.1"/>
</dbReference>
<dbReference type="AlphaFoldDB" id="A0A8C5M653"/>
<dbReference type="FunFam" id="1.20.1070.10:FF:000058">
    <property type="entry name" value="Adhesion G protein-coupled receptor F5"/>
    <property type="match status" value="1"/>
</dbReference>
<comment type="similarity">
    <text evidence="2">Belongs to the G-protein coupled receptor 2 family. Adhesion G-protein coupled receptor (ADGR) subfamily.</text>
</comment>
<dbReference type="InterPro" id="IPR017981">
    <property type="entry name" value="GPCR_2-like_7TM"/>
</dbReference>
<evidence type="ECO:0000256" key="8">
    <source>
        <dbReference type="ARBA" id="ARBA00023180"/>
    </source>
</evidence>
<keyword evidence="8" id="KW-0325">Glycoprotein</keyword>
<dbReference type="InterPro" id="IPR000832">
    <property type="entry name" value="GPCR_2_secretin-like"/>
</dbReference>
<dbReference type="Gene3D" id="1.20.1070.10">
    <property type="entry name" value="Rhodopsin 7-helix transmembrane proteins"/>
    <property type="match status" value="1"/>
</dbReference>
<dbReference type="Pfam" id="PF00002">
    <property type="entry name" value="7tm_2"/>
    <property type="match status" value="1"/>
</dbReference>
<sequence>MQSVENMTSVFEPSGKPFTLNVPNILLDVTALSNVSLMDFKRTFNKDLAFEVSITSGVFQKLLRHSNVTVTNMVLRKLSRILPNNYGDTIESSDHSIGRHILINTITTRNINVREVAIEMVFTNDEHNTTAGQLGQCVFWNYTLFDGNGGWSSEGCQSFPEASRTVCRCDHLTSFSLLMSDSSTLEDYLKLISYIGVVTSIICLIIFLIIQIVEWKRKVTNTISFFHHTSMLNIALSLLIADVWFLASAFVPKKHTNMVCISATFMKHLFYLAMFFWTLFQGLILLHQMVFVFHPLSRCSVTPVMVVIGYICPLVIALVTLVIYYPSQSYIKEGTCFLNEENGALHAFSVPLLLIVLVNVFIVALVVWKLRRPSLSEGPDGEDKKALISMLKALLILTAVFGLTWMIGIITMITDVPKFFYYVFDVISFQGLFILIIGCLLDQKVRLVVCAASADFNTRTKKLHY</sequence>
<dbReference type="PROSITE" id="PS00650">
    <property type="entry name" value="G_PROTEIN_RECEP_F2_2"/>
    <property type="match status" value="1"/>
</dbReference>
<feature type="transmembrane region" description="Helical" evidence="9">
    <location>
        <begin position="270"/>
        <end position="292"/>
    </location>
</feature>
<dbReference type="OrthoDB" id="10040049at2759"/>
<dbReference type="Gene3D" id="2.60.220.50">
    <property type="match status" value="1"/>
</dbReference>
<feature type="domain" description="GAIN-B" evidence="10">
    <location>
        <begin position="16"/>
        <end position="185"/>
    </location>
</feature>
<comment type="subcellular location">
    <subcellularLocation>
        <location evidence="1">Membrane</location>
        <topology evidence="1">Multi-pass membrane protein</topology>
    </subcellularLocation>
</comment>
<dbReference type="GO" id="GO:0016020">
    <property type="term" value="C:membrane"/>
    <property type="evidence" value="ECO:0007669"/>
    <property type="project" value="UniProtKB-SubCell"/>
</dbReference>
<dbReference type="InterPro" id="IPR017983">
    <property type="entry name" value="GPCR_2_secretin-like_CS"/>
</dbReference>
<dbReference type="Proteomes" id="UP000694569">
    <property type="component" value="Unplaced"/>
</dbReference>
<dbReference type="GO" id="GO:0007166">
    <property type="term" value="P:cell surface receptor signaling pathway"/>
    <property type="evidence" value="ECO:0007669"/>
    <property type="project" value="InterPro"/>
</dbReference>
<dbReference type="InterPro" id="IPR057244">
    <property type="entry name" value="GAIN_B"/>
</dbReference>
<evidence type="ECO:0000256" key="9">
    <source>
        <dbReference type="SAM" id="Phobius"/>
    </source>
</evidence>
<dbReference type="SUPFAM" id="SSF81321">
    <property type="entry name" value="Family A G protein-coupled receptor-like"/>
    <property type="match status" value="1"/>
</dbReference>